<organism evidence="7 8">
    <name type="scientific">Candidatus Adlerbacteria bacterium RIFOXYC1_FULL_48_26</name>
    <dbReference type="NCBI Taxonomy" id="1797247"/>
    <lineage>
        <taxon>Bacteria</taxon>
        <taxon>Candidatus Adleribacteriota</taxon>
    </lineage>
</organism>
<dbReference type="STRING" id="1797247.A2419_03090"/>
<name>A0A1F4Y456_9BACT</name>
<keyword evidence="3" id="KW-0862">Zinc</keyword>
<dbReference type="EMBL" id="MEXB01000004">
    <property type="protein sequence ID" value="OGC88722.1"/>
    <property type="molecule type" value="Genomic_DNA"/>
</dbReference>
<accession>A0A1F4Y456</accession>
<feature type="coiled-coil region" evidence="5">
    <location>
        <begin position="3"/>
        <end position="30"/>
    </location>
</feature>
<evidence type="ECO:0000256" key="1">
    <source>
        <dbReference type="ARBA" id="ARBA00022723"/>
    </source>
</evidence>
<dbReference type="GO" id="GO:0008270">
    <property type="term" value="F:zinc ion binding"/>
    <property type="evidence" value="ECO:0007669"/>
    <property type="project" value="UniProtKB-KW"/>
</dbReference>
<dbReference type="PANTHER" id="PTHR33823:SF4">
    <property type="entry name" value="GENERAL STRESS PROTEIN 16O"/>
    <property type="match status" value="1"/>
</dbReference>
<keyword evidence="2" id="KW-0863">Zinc-finger</keyword>
<dbReference type="InterPro" id="IPR000962">
    <property type="entry name" value="Znf_DskA_TraR"/>
</dbReference>
<dbReference type="Proteomes" id="UP000176568">
    <property type="component" value="Unassembled WGS sequence"/>
</dbReference>
<dbReference type="AlphaFoldDB" id="A0A1F4Y456"/>
<reference evidence="7 8" key="1">
    <citation type="journal article" date="2016" name="Nat. Commun.">
        <title>Thousands of microbial genomes shed light on interconnected biogeochemical processes in an aquifer system.</title>
        <authorList>
            <person name="Anantharaman K."/>
            <person name="Brown C.T."/>
            <person name="Hug L.A."/>
            <person name="Sharon I."/>
            <person name="Castelle C.J."/>
            <person name="Probst A.J."/>
            <person name="Thomas B.C."/>
            <person name="Singh A."/>
            <person name="Wilkins M.J."/>
            <person name="Karaoz U."/>
            <person name="Brodie E.L."/>
            <person name="Williams K.H."/>
            <person name="Hubbard S.S."/>
            <person name="Banfield J.F."/>
        </authorList>
    </citation>
    <scope>NUCLEOTIDE SEQUENCE [LARGE SCALE GENOMIC DNA]</scope>
</reference>
<comment type="caution">
    <text evidence="7">The sequence shown here is derived from an EMBL/GenBank/DDBJ whole genome shotgun (WGS) entry which is preliminary data.</text>
</comment>
<dbReference type="Gene3D" id="1.20.120.910">
    <property type="entry name" value="DksA, coiled-coil domain"/>
    <property type="match status" value="1"/>
</dbReference>
<dbReference type="PROSITE" id="PS51128">
    <property type="entry name" value="ZF_DKSA_2"/>
    <property type="match status" value="1"/>
</dbReference>
<dbReference type="SUPFAM" id="SSF57716">
    <property type="entry name" value="Glucocorticoid receptor-like (DNA-binding domain)"/>
    <property type="match status" value="1"/>
</dbReference>
<sequence>MNIENVSHFKQKLEDELLEVEDRLKAAGMQNEAGEWEVRDTDIDETATEPDELADRMEEYGEKKAEVGEIEIHWRNIERAIEKIELGTYGACEVCGETIEENRLEINPSARTCQTHMDDEATLPA</sequence>
<gene>
    <name evidence="7" type="ORF">A2419_03090</name>
</gene>
<evidence type="ECO:0000256" key="5">
    <source>
        <dbReference type="SAM" id="Coils"/>
    </source>
</evidence>
<evidence type="ECO:0000256" key="2">
    <source>
        <dbReference type="ARBA" id="ARBA00022771"/>
    </source>
</evidence>
<evidence type="ECO:0000256" key="4">
    <source>
        <dbReference type="PROSITE-ProRule" id="PRU00510"/>
    </source>
</evidence>
<feature type="domain" description="Zinc finger DksA/TraR C4-type" evidence="6">
    <location>
        <begin position="87"/>
        <end position="113"/>
    </location>
</feature>
<evidence type="ECO:0000259" key="6">
    <source>
        <dbReference type="Pfam" id="PF01258"/>
    </source>
</evidence>
<comment type="caution">
    <text evidence="4">Lacks conserved residue(s) required for the propagation of feature annotation.</text>
</comment>
<keyword evidence="5" id="KW-0175">Coiled coil</keyword>
<proteinExistence type="predicted"/>
<evidence type="ECO:0000313" key="8">
    <source>
        <dbReference type="Proteomes" id="UP000176568"/>
    </source>
</evidence>
<keyword evidence="1" id="KW-0479">Metal-binding</keyword>
<protein>
    <recommendedName>
        <fullName evidence="6">Zinc finger DksA/TraR C4-type domain-containing protein</fullName>
    </recommendedName>
</protein>
<evidence type="ECO:0000256" key="3">
    <source>
        <dbReference type="ARBA" id="ARBA00022833"/>
    </source>
</evidence>
<dbReference type="Pfam" id="PF01258">
    <property type="entry name" value="zf-dskA_traR"/>
    <property type="match status" value="1"/>
</dbReference>
<evidence type="ECO:0000313" key="7">
    <source>
        <dbReference type="EMBL" id="OGC88722.1"/>
    </source>
</evidence>
<dbReference type="PANTHER" id="PTHR33823">
    <property type="entry name" value="RNA POLYMERASE-BINDING TRANSCRIPTION FACTOR DKSA-RELATED"/>
    <property type="match status" value="1"/>
</dbReference>